<keyword evidence="2 5" id="KW-0812">Transmembrane</keyword>
<dbReference type="AlphaFoldDB" id="A0A1D8B0J7"/>
<feature type="transmembrane region" description="Helical" evidence="5">
    <location>
        <begin position="340"/>
        <end position="366"/>
    </location>
</feature>
<dbReference type="KEGG" id="phon:BH719_01050"/>
<feature type="transmembrane region" description="Helical" evidence="5">
    <location>
        <begin position="34"/>
        <end position="58"/>
    </location>
</feature>
<dbReference type="EMBL" id="CP017298">
    <property type="protein sequence ID" value="AOS46643.1"/>
    <property type="molecule type" value="Genomic_DNA"/>
</dbReference>
<dbReference type="GO" id="GO:0022857">
    <property type="term" value="F:transmembrane transporter activity"/>
    <property type="evidence" value="ECO:0007669"/>
    <property type="project" value="InterPro"/>
</dbReference>
<evidence type="ECO:0000256" key="3">
    <source>
        <dbReference type="ARBA" id="ARBA00022989"/>
    </source>
</evidence>
<feature type="transmembrane region" description="Helical" evidence="5">
    <location>
        <begin position="188"/>
        <end position="208"/>
    </location>
</feature>
<dbReference type="PANTHER" id="PTHR23501">
    <property type="entry name" value="MAJOR FACILITATOR SUPERFAMILY"/>
    <property type="match status" value="1"/>
</dbReference>
<feature type="transmembrane region" description="Helical" evidence="5">
    <location>
        <begin position="410"/>
        <end position="431"/>
    </location>
</feature>
<feature type="transmembrane region" description="Helical" evidence="5">
    <location>
        <begin position="155"/>
        <end position="176"/>
    </location>
</feature>
<keyword evidence="4 5" id="KW-0472">Membrane</keyword>
<feature type="domain" description="Major facilitator superfamily (MFS) profile" evidence="6">
    <location>
        <begin position="1"/>
        <end position="433"/>
    </location>
</feature>
<evidence type="ECO:0000256" key="5">
    <source>
        <dbReference type="SAM" id="Phobius"/>
    </source>
</evidence>
<dbReference type="InterPro" id="IPR020846">
    <property type="entry name" value="MFS_dom"/>
</dbReference>
<evidence type="ECO:0000256" key="2">
    <source>
        <dbReference type="ARBA" id="ARBA00022692"/>
    </source>
</evidence>
<dbReference type="Gene3D" id="1.20.1250.20">
    <property type="entry name" value="MFS general substrate transporter like domains"/>
    <property type="match status" value="1"/>
</dbReference>
<dbReference type="InterPro" id="IPR036259">
    <property type="entry name" value="MFS_trans_sf"/>
</dbReference>
<feature type="transmembrane region" description="Helical" evidence="5">
    <location>
        <begin position="285"/>
        <end position="303"/>
    </location>
</feature>
<dbReference type="Proteomes" id="UP000095214">
    <property type="component" value="Chromosome"/>
</dbReference>
<sequence>MMVGSVLLITLVAFEELASTSIMPSVVADLGAERWFSLASGAALAAQLAATVVAGLACDWRGPRFVMAWGLALFTSGLVVSALAGTISVFVVGRLMMGLGGGLLIVPLYVLIGSVADAAHRPAFFASFSLAWVVPSLVGPVIAGYVVRAFGWHPVFGFVPLLTAVAVLPLVGILRGLTHPPSPRPPKLWAMARTGAVAGTGAALIQLAGALDPAWRSVVVAVFAAGIAMCAWSLPRLLPRGVFALRRGIGAGVMARLLAMGVQAGAGVFIPLLLQRIHGWPEHTATLWVSAGSLAWAAGAVIQSRVKSPGGRSRLPLAGTVLLAAGVASLAALLTPVVPLWVALAGWMAAGLGTGLFHSSLSVLALEITPAAKHGKVASWLQVADSAGPAIELASVSVLMGVWADSGATGALAYAPAYVVAVVLACAAVAASRRIA</sequence>
<dbReference type="Gene3D" id="1.20.1720.10">
    <property type="entry name" value="Multidrug resistance protein D"/>
    <property type="match status" value="1"/>
</dbReference>
<evidence type="ECO:0000259" key="6">
    <source>
        <dbReference type="PROSITE" id="PS50850"/>
    </source>
</evidence>
<feature type="transmembrane region" description="Helical" evidence="5">
    <location>
        <begin position="97"/>
        <end position="116"/>
    </location>
</feature>
<organism evidence="7 8">
    <name type="scientific">Pauljensenia hongkongensis</name>
    <dbReference type="NCBI Taxonomy" id="178339"/>
    <lineage>
        <taxon>Bacteria</taxon>
        <taxon>Bacillati</taxon>
        <taxon>Actinomycetota</taxon>
        <taxon>Actinomycetes</taxon>
        <taxon>Actinomycetales</taxon>
        <taxon>Actinomycetaceae</taxon>
        <taxon>Pauljensenia</taxon>
    </lineage>
</organism>
<accession>A0A1D8B0J7</accession>
<keyword evidence="3 5" id="KW-1133">Transmembrane helix</keyword>
<feature type="transmembrane region" description="Helical" evidence="5">
    <location>
        <begin position="214"/>
        <end position="234"/>
    </location>
</feature>
<dbReference type="SUPFAM" id="SSF103473">
    <property type="entry name" value="MFS general substrate transporter"/>
    <property type="match status" value="1"/>
</dbReference>
<dbReference type="GO" id="GO:0005886">
    <property type="term" value="C:plasma membrane"/>
    <property type="evidence" value="ECO:0007669"/>
    <property type="project" value="UniProtKB-SubCell"/>
</dbReference>
<dbReference type="InterPro" id="IPR011701">
    <property type="entry name" value="MFS"/>
</dbReference>
<keyword evidence="8" id="KW-1185">Reference proteome</keyword>
<feature type="transmembrane region" description="Helical" evidence="5">
    <location>
        <begin position="123"/>
        <end position="143"/>
    </location>
</feature>
<reference evidence="7 8" key="1">
    <citation type="submission" date="2016-09" db="EMBL/GenBank/DDBJ databases">
        <title>Complete genome sequence of Actinomyces hongkongensis HKU8.</title>
        <authorList>
            <person name="Gao Y.-X."/>
            <person name="Zhou Y.-Y."/>
            <person name="Xie Y."/>
            <person name="Wang M."/>
            <person name="Wang S.-J."/>
            <person name="Shen S.-G."/>
        </authorList>
    </citation>
    <scope>NUCLEOTIDE SEQUENCE [LARGE SCALE GENOMIC DNA]</scope>
    <source>
        <strain evidence="7 8">HKU8</strain>
    </source>
</reference>
<evidence type="ECO:0000313" key="7">
    <source>
        <dbReference type="EMBL" id="AOS46643.1"/>
    </source>
</evidence>
<name>A0A1D8B0J7_9ACTO</name>
<protein>
    <submittedName>
        <fullName evidence="7">MFS transporter</fullName>
    </submittedName>
</protein>
<evidence type="ECO:0000256" key="1">
    <source>
        <dbReference type="ARBA" id="ARBA00004651"/>
    </source>
</evidence>
<feature type="transmembrane region" description="Helical" evidence="5">
    <location>
        <begin position="315"/>
        <end position="334"/>
    </location>
</feature>
<gene>
    <name evidence="7" type="ORF">BH719_01050</name>
</gene>
<dbReference type="PROSITE" id="PS50850">
    <property type="entry name" value="MFS"/>
    <property type="match status" value="1"/>
</dbReference>
<evidence type="ECO:0000256" key="4">
    <source>
        <dbReference type="ARBA" id="ARBA00023136"/>
    </source>
</evidence>
<dbReference type="Pfam" id="PF07690">
    <property type="entry name" value="MFS_1"/>
    <property type="match status" value="1"/>
</dbReference>
<comment type="subcellular location">
    <subcellularLocation>
        <location evidence="1">Cell membrane</location>
        <topology evidence="1">Multi-pass membrane protein</topology>
    </subcellularLocation>
</comment>
<evidence type="ECO:0000313" key="8">
    <source>
        <dbReference type="Proteomes" id="UP000095214"/>
    </source>
</evidence>
<dbReference type="PANTHER" id="PTHR23501:SF154">
    <property type="entry name" value="MULTIDRUG-EFFLUX TRANSPORTER RV1634-RELATED"/>
    <property type="match status" value="1"/>
</dbReference>
<feature type="transmembrane region" description="Helical" evidence="5">
    <location>
        <begin position="65"/>
        <end position="91"/>
    </location>
</feature>
<proteinExistence type="predicted"/>
<feature type="transmembrane region" description="Helical" evidence="5">
    <location>
        <begin position="255"/>
        <end position="273"/>
    </location>
</feature>